<sequence length="394" mass="46269">MVRLIEKCYWRGLIVIINEYGDGLALYVFALILIPAVILGCIGKGIRFYGMVISVPVLYLLIGEHFQNFIVIVSGELLILWIYYKLHNVYKKNWVYYATLILLIFPIFECKVAGIFAFPSLAFLGISYFGFRMWQLVIEIHDGHLDNLNWFNVIYFVLFFPSLSSGPIDRYRRFSDEITDKLSGRLYFYEYFLPGCKKICIGVIYKFSLAEFINQFWLSKIPTVVTGISSIEYMYSYTLYLFFDFAGYSLMAIGTGYLLGVTLPENFNKPFLARNMKEFWDRWHISLSRWFGDYLFSRIVLNLLRGGAIKKQTTAVRFAYMVTMFTMGMWHGFTVYYLLYGLYQGVMLVLSDIYVKSKTYREHIKLPWYNTVSRIVCFHFIAFGMLIFSGYLFK</sequence>
<keyword evidence="12" id="KW-1185">Reference proteome</keyword>
<comment type="subcellular location">
    <subcellularLocation>
        <location evidence="1">Cell membrane</location>
        <topology evidence="1">Multi-pass membrane protein</topology>
    </subcellularLocation>
</comment>
<keyword evidence="6 10" id="KW-1133">Transmembrane helix</keyword>
<dbReference type="InterPro" id="IPR024024">
    <property type="entry name" value="DltB"/>
</dbReference>
<dbReference type="AlphaFoldDB" id="A0A6I2UFW2"/>
<keyword evidence="5 10" id="KW-0812">Transmembrane</keyword>
<evidence type="ECO:0000256" key="7">
    <source>
        <dbReference type="ARBA" id="ARBA00023136"/>
    </source>
</evidence>
<feature type="transmembrane region" description="Helical" evidence="10">
    <location>
        <begin position="149"/>
        <end position="168"/>
    </location>
</feature>
<evidence type="ECO:0000256" key="1">
    <source>
        <dbReference type="ARBA" id="ARBA00004651"/>
    </source>
</evidence>
<dbReference type="NCBIfam" id="TIGR04091">
    <property type="entry name" value="LTA_dltB"/>
    <property type="match status" value="1"/>
</dbReference>
<feature type="transmembrane region" description="Helical" evidence="10">
    <location>
        <begin position="68"/>
        <end position="84"/>
    </location>
</feature>
<evidence type="ECO:0000256" key="9">
    <source>
        <dbReference type="PIRNR" id="PIRNR016636"/>
    </source>
</evidence>
<dbReference type="GO" id="GO:0070395">
    <property type="term" value="P:lipoteichoic acid biosynthetic process"/>
    <property type="evidence" value="ECO:0007669"/>
    <property type="project" value="InterPro"/>
</dbReference>
<evidence type="ECO:0000256" key="4">
    <source>
        <dbReference type="ARBA" id="ARBA00022679"/>
    </source>
</evidence>
<evidence type="ECO:0000313" key="11">
    <source>
        <dbReference type="EMBL" id="MSU09637.1"/>
    </source>
</evidence>
<dbReference type="InterPro" id="IPR051085">
    <property type="entry name" value="MB_O-acyltransferase"/>
</dbReference>
<gene>
    <name evidence="11" type="primary">dltB</name>
    <name evidence="11" type="ORF">FYJ84_11670</name>
</gene>
<reference evidence="11 12" key="1">
    <citation type="submission" date="2019-08" db="EMBL/GenBank/DDBJ databases">
        <title>In-depth cultivation of the pig gut microbiome towards novel bacterial diversity and tailored functional studies.</title>
        <authorList>
            <person name="Wylensek D."/>
            <person name="Hitch T.C.A."/>
            <person name="Clavel T."/>
        </authorList>
    </citation>
    <scope>NUCLEOTIDE SEQUENCE [LARGE SCALE GENOMIC DNA]</scope>
    <source>
        <strain evidence="11 12">WCA-693-APC-5D-A</strain>
    </source>
</reference>
<comment type="caution">
    <text evidence="11">The sequence shown here is derived from an EMBL/GenBank/DDBJ whole genome shotgun (WGS) entry which is preliminary data.</text>
</comment>
<dbReference type="Proteomes" id="UP000433181">
    <property type="component" value="Unassembled WGS sequence"/>
</dbReference>
<evidence type="ECO:0000256" key="3">
    <source>
        <dbReference type="ARBA" id="ARBA00022475"/>
    </source>
</evidence>
<dbReference type="PIRSF" id="PIRSF016636">
    <property type="entry name" value="AlgI_DltB"/>
    <property type="match status" value="1"/>
</dbReference>
<dbReference type="GO" id="GO:0005886">
    <property type="term" value="C:plasma membrane"/>
    <property type="evidence" value="ECO:0007669"/>
    <property type="project" value="UniProtKB-SubCell"/>
</dbReference>
<keyword evidence="8 9" id="KW-0012">Acyltransferase</keyword>
<feature type="transmembrane region" description="Helical" evidence="10">
    <location>
        <begin position="96"/>
        <end position="129"/>
    </location>
</feature>
<proteinExistence type="inferred from homology"/>
<dbReference type="PANTHER" id="PTHR13285">
    <property type="entry name" value="ACYLTRANSFERASE"/>
    <property type="match status" value="1"/>
</dbReference>
<evidence type="ECO:0000256" key="8">
    <source>
        <dbReference type="ARBA" id="ARBA00023315"/>
    </source>
</evidence>
<dbReference type="InterPro" id="IPR004299">
    <property type="entry name" value="MBOAT_fam"/>
</dbReference>
<organism evidence="11 12">
    <name type="scientific">Anaerovibrio slackiae</name>
    <dbReference type="NCBI Taxonomy" id="2652309"/>
    <lineage>
        <taxon>Bacteria</taxon>
        <taxon>Bacillati</taxon>
        <taxon>Bacillota</taxon>
        <taxon>Negativicutes</taxon>
        <taxon>Selenomonadales</taxon>
        <taxon>Selenomonadaceae</taxon>
        <taxon>Anaerovibrio</taxon>
    </lineage>
</organism>
<name>A0A6I2UFW2_9FIRM</name>
<feature type="transmembrane region" description="Helical" evidence="10">
    <location>
        <begin position="20"/>
        <end position="39"/>
    </location>
</feature>
<accession>A0A6I2UFW2</accession>
<evidence type="ECO:0000313" key="12">
    <source>
        <dbReference type="Proteomes" id="UP000433181"/>
    </source>
</evidence>
<evidence type="ECO:0000256" key="10">
    <source>
        <dbReference type="SAM" id="Phobius"/>
    </source>
</evidence>
<dbReference type="EMBL" id="VUNR01000028">
    <property type="protein sequence ID" value="MSU09637.1"/>
    <property type="molecule type" value="Genomic_DNA"/>
</dbReference>
<evidence type="ECO:0000256" key="5">
    <source>
        <dbReference type="ARBA" id="ARBA00022692"/>
    </source>
</evidence>
<dbReference type="GO" id="GO:0016746">
    <property type="term" value="F:acyltransferase activity"/>
    <property type="evidence" value="ECO:0007669"/>
    <property type="project" value="UniProtKB-KW"/>
</dbReference>
<evidence type="ECO:0000256" key="6">
    <source>
        <dbReference type="ARBA" id="ARBA00022989"/>
    </source>
</evidence>
<keyword evidence="4 9" id="KW-0808">Transferase</keyword>
<protein>
    <submittedName>
        <fullName evidence="11">D-alanyl-lipoteichoic acid biosynthesis protein DltB</fullName>
    </submittedName>
</protein>
<evidence type="ECO:0000256" key="2">
    <source>
        <dbReference type="ARBA" id="ARBA00010323"/>
    </source>
</evidence>
<keyword evidence="3 9" id="KW-1003">Cell membrane</keyword>
<keyword evidence="7 9" id="KW-0472">Membrane</keyword>
<feature type="transmembrane region" description="Helical" evidence="10">
    <location>
        <begin position="337"/>
        <end position="355"/>
    </location>
</feature>
<comment type="similarity">
    <text evidence="2 9">Belongs to the membrane-bound acyltransferase family.</text>
</comment>
<feature type="transmembrane region" description="Helical" evidence="10">
    <location>
        <begin position="375"/>
        <end position="393"/>
    </location>
</feature>
<dbReference type="PANTHER" id="PTHR13285:SF23">
    <property type="entry name" value="TEICHOIC ACID D-ALANYLTRANSFERASE"/>
    <property type="match status" value="1"/>
</dbReference>
<feature type="transmembrane region" description="Helical" evidence="10">
    <location>
        <begin position="239"/>
        <end position="263"/>
    </location>
</feature>
<dbReference type="Pfam" id="PF03062">
    <property type="entry name" value="MBOAT"/>
    <property type="match status" value="1"/>
</dbReference>
<dbReference type="InterPro" id="IPR024194">
    <property type="entry name" value="Ac/AlaTfrase_AlgI/DltB"/>
</dbReference>